<evidence type="ECO:0000313" key="3">
    <source>
        <dbReference type="EMBL" id="KAI1708623.1"/>
    </source>
</evidence>
<keyword evidence="2" id="KW-1133">Transmembrane helix</keyword>
<feature type="compositionally biased region" description="Low complexity" evidence="1">
    <location>
        <begin position="426"/>
        <end position="435"/>
    </location>
</feature>
<feature type="compositionally biased region" description="Polar residues" evidence="1">
    <location>
        <begin position="56"/>
        <end position="82"/>
    </location>
</feature>
<dbReference type="Proteomes" id="UP001201812">
    <property type="component" value="Unassembled WGS sequence"/>
</dbReference>
<proteinExistence type="predicted"/>
<comment type="caution">
    <text evidence="3">The sequence shown here is derived from an EMBL/GenBank/DDBJ whole genome shotgun (WGS) entry which is preliminary data.</text>
</comment>
<feature type="transmembrane region" description="Helical" evidence="2">
    <location>
        <begin position="222"/>
        <end position="250"/>
    </location>
</feature>
<feature type="transmembrane region" description="Helical" evidence="2">
    <location>
        <begin position="262"/>
        <end position="285"/>
    </location>
</feature>
<feature type="transmembrane region" description="Helical" evidence="2">
    <location>
        <begin position="116"/>
        <end position="135"/>
    </location>
</feature>
<evidence type="ECO:0000256" key="2">
    <source>
        <dbReference type="SAM" id="Phobius"/>
    </source>
</evidence>
<feature type="region of interest" description="Disordered" evidence="1">
    <location>
        <begin position="508"/>
        <end position="535"/>
    </location>
</feature>
<feature type="compositionally biased region" description="Polar residues" evidence="1">
    <location>
        <begin position="8"/>
        <end position="18"/>
    </location>
</feature>
<evidence type="ECO:0000313" key="4">
    <source>
        <dbReference type="Proteomes" id="UP001201812"/>
    </source>
</evidence>
<feature type="compositionally biased region" description="Basic and acidic residues" evidence="1">
    <location>
        <begin position="521"/>
        <end position="535"/>
    </location>
</feature>
<feature type="compositionally biased region" description="Basic and acidic residues" evidence="1">
    <location>
        <begin position="19"/>
        <end position="35"/>
    </location>
</feature>
<keyword evidence="2" id="KW-0472">Membrane</keyword>
<sequence length="535" mass="59269">MTHDAYGSTVTSAQSPKVSDQKRESPLPLRADSRMNTETTQDVGATVPADAAGIPASQSNSGTLAQVPESQSVAPKSSNETRPSTKSGKDQSGDDSDANNFLDLLKQKCFENYHTVAYTLIVVTYFIAFVEYLYFRLVSLIVQERVIYKRNCQKHFNETIVRFELHYASAIATFLVLASFQLVFFFFLTVSSKWLEVRRNLTRIMSMEQRLRNELAFELKRVMFVTVLPTFSVYTMCSIVIICAIFYMVGLRDPVYHVGSRVLIYVFDACMAIYFLAFPVICIVFHPDIQLSSRCSRKRKLQSMSKFGSIIPTATDQPIAWVCQPKAQPQAAHLSEGSQPQILQVAQNEQTQSAPVADKRRAARRRGGNEPVGAPAPVSPQSSTPQQKTTVWTTANPAGSGRTLQQWGKQQINSATRHLPNPPNINLPNPRLRIPGDTGSRYQRLSDESPNAGRCQSKLAPVSVSGVSEEQSPSKDDSDQARRKSCEETSSSVAATVDDVVVVVINDSDETCSESATSREASMKRPESCEHSEKI</sequence>
<gene>
    <name evidence="3" type="ORF">DdX_11698</name>
</gene>
<keyword evidence="4" id="KW-1185">Reference proteome</keyword>
<feature type="transmembrane region" description="Helical" evidence="2">
    <location>
        <begin position="167"/>
        <end position="190"/>
    </location>
</feature>
<reference evidence="3" key="1">
    <citation type="submission" date="2022-01" db="EMBL/GenBank/DDBJ databases">
        <title>Genome Sequence Resource for Two Populations of Ditylenchus destructor, the Migratory Endoparasitic Phytonematode.</title>
        <authorList>
            <person name="Zhang H."/>
            <person name="Lin R."/>
            <person name="Xie B."/>
        </authorList>
    </citation>
    <scope>NUCLEOTIDE SEQUENCE</scope>
    <source>
        <strain evidence="3">BazhouSP</strain>
    </source>
</reference>
<dbReference type="EMBL" id="JAKKPZ010000034">
    <property type="protein sequence ID" value="KAI1708623.1"/>
    <property type="molecule type" value="Genomic_DNA"/>
</dbReference>
<keyword evidence="2" id="KW-0812">Transmembrane</keyword>
<feature type="compositionally biased region" description="Polar residues" evidence="1">
    <location>
        <begin position="379"/>
        <end position="416"/>
    </location>
</feature>
<dbReference type="AlphaFoldDB" id="A0AAD4MY99"/>
<feature type="region of interest" description="Disordered" evidence="1">
    <location>
        <begin position="346"/>
        <end position="492"/>
    </location>
</feature>
<evidence type="ECO:0000256" key="1">
    <source>
        <dbReference type="SAM" id="MobiDB-lite"/>
    </source>
</evidence>
<name>A0AAD4MY99_9BILA</name>
<feature type="region of interest" description="Disordered" evidence="1">
    <location>
        <begin position="1"/>
        <end position="95"/>
    </location>
</feature>
<organism evidence="3 4">
    <name type="scientific">Ditylenchus destructor</name>
    <dbReference type="NCBI Taxonomy" id="166010"/>
    <lineage>
        <taxon>Eukaryota</taxon>
        <taxon>Metazoa</taxon>
        <taxon>Ecdysozoa</taxon>
        <taxon>Nematoda</taxon>
        <taxon>Chromadorea</taxon>
        <taxon>Rhabditida</taxon>
        <taxon>Tylenchina</taxon>
        <taxon>Tylenchomorpha</taxon>
        <taxon>Sphaerularioidea</taxon>
        <taxon>Anguinidae</taxon>
        <taxon>Anguininae</taxon>
        <taxon>Ditylenchus</taxon>
    </lineage>
</organism>
<accession>A0AAD4MY99</accession>
<feature type="compositionally biased region" description="Basic and acidic residues" evidence="1">
    <location>
        <begin position="472"/>
        <end position="487"/>
    </location>
</feature>
<protein>
    <submittedName>
        <fullName evidence="3">Uncharacterized protein</fullName>
    </submittedName>
</protein>